<evidence type="ECO:0000313" key="1">
    <source>
        <dbReference type="EMBL" id="NKX54881.1"/>
    </source>
</evidence>
<protein>
    <recommendedName>
        <fullName evidence="3">ATP-dependent DNA helicase RecG</fullName>
    </recommendedName>
</protein>
<organism evidence="1 2">
    <name type="scientific">Arthrobacter mobilis</name>
    <dbReference type="NCBI Taxonomy" id="2724944"/>
    <lineage>
        <taxon>Bacteria</taxon>
        <taxon>Bacillati</taxon>
        <taxon>Actinomycetota</taxon>
        <taxon>Actinomycetes</taxon>
        <taxon>Micrococcales</taxon>
        <taxon>Micrococcaceae</taxon>
        <taxon>Arthrobacter</taxon>
    </lineage>
</organism>
<name>A0A7X6HD08_9MICC</name>
<gene>
    <name evidence="1" type="ORF">HGG74_10080</name>
</gene>
<accession>A0A7X6HD08</accession>
<sequence>MAHLPVRGRVASSGYVDAITILPADQAPKFSAVVTEAEPDRRSAGGPARIRLVWLGQHRVPGIEAGIRLGFEGMVFVVDGMPTMYNPRYEILSPTEA</sequence>
<dbReference type="Proteomes" id="UP000544090">
    <property type="component" value="Unassembled WGS sequence"/>
</dbReference>
<dbReference type="EMBL" id="JAAZSQ010000008">
    <property type="protein sequence ID" value="NKX54881.1"/>
    <property type="molecule type" value="Genomic_DNA"/>
</dbReference>
<comment type="caution">
    <text evidence="1">The sequence shown here is derived from an EMBL/GenBank/DDBJ whole genome shotgun (WGS) entry which is preliminary data.</text>
</comment>
<dbReference type="AlphaFoldDB" id="A0A7X6HD08"/>
<keyword evidence="2" id="KW-1185">Reference proteome</keyword>
<reference evidence="1 2" key="1">
    <citation type="submission" date="2020-04" db="EMBL/GenBank/DDBJ databases">
        <title>Arthrobacter sp. nov.</title>
        <authorList>
            <person name="Liu S."/>
        </authorList>
    </citation>
    <scope>NUCLEOTIDE SEQUENCE [LARGE SCALE GENOMIC DNA]</scope>
    <source>
        <strain evidence="1 2">E918</strain>
    </source>
</reference>
<evidence type="ECO:0008006" key="3">
    <source>
        <dbReference type="Google" id="ProtNLM"/>
    </source>
</evidence>
<evidence type="ECO:0000313" key="2">
    <source>
        <dbReference type="Proteomes" id="UP000544090"/>
    </source>
</evidence>
<proteinExistence type="predicted"/>